<comment type="caution">
    <text evidence="6">Lacks conserved residue(s) required for the propagation of feature annotation.</text>
</comment>
<evidence type="ECO:0000256" key="2">
    <source>
        <dbReference type="ARBA" id="ARBA00007165"/>
    </source>
</evidence>
<evidence type="ECO:0000256" key="3">
    <source>
        <dbReference type="ARBA" id="ARBA00022692"/>
    </source>
</evidence>
<dbReference type="PANTHER" id="PTHR23427">
    <property type="entry name" value="SURFEIT LOCUS PROTEIN"/>
    <property type="match status" value="1"/>
</dbReference>
<dbReference type="Proteomes" id="UP001316184">
    <property type="component" value="Chromosome"/>
</dbReference>
<gene>
    <name evidence="8" type="ORF">NQV15_08595</name>
</gene>
<accession>A0ABY5MEA5</accession>
<protein>
    <recommendedName>
        <fullName evidence="6">SURF1-like protein</fullName>
    </recommendedName>
</protein>
<proteinExistence type="inferred from homology"/>
<evidence type="ECO:0000256" key="5">
    <source>
        <dbReference type="ARBA" id="ARBA00023136"/>
    </source>
</evidence>
<feature type="compositionally biased region" description="Basic and acidic residues" evidence="7">
    <location>
        <begin position="264"/>
        <end position="277"/>
    </location>
</feature>
<feature type="region of interest" description="Disordered" evidence="7">
    <location>
        <begin position="248"/>
        <end position="277"/>
    </location>
</feature>
<dbReference type="InterPro" id="IPR002994">
    <property type="entry name" value="Surf1/Shy1"/>
</dbReference>
<keyword evidence="4 6" id="KW-1133">Transmembrane helix</keyword>
<keyword evidence="9" id="KW-1185">Reference proteome</keyword>
<comment type="similarity">
    <text evidence="2 6">Belongs to the SURF1 family.</text>
</comment>
<reference evidence="8 9" key="1">
    <citation type="submission" date="2022-08" db="EMBL/GenBank/DDBJ databases">
        <title>novel species in genus Aeromicrobium.</title>
        <authorList>
            <person name="Ye L."/>
        </authorList>
    </citation>
    <scope>NUCLEOTIDE SEQUENCE [LARGE SCALE GENOMIC DNA]</scope>
    <source>
        <strain evidence="9">zg-Y1379</strain>
    </source>
</reference>
<comment type="subcellular location">
    <subcellularLocation>
        <location evidence="6">Cell membrane</location>
        <topology evidence="6">Multi-pass membrane protein</topology>
    </subcellularLocation>
    <subcellularLocation>
        <location evidence="1">Membrane</location>
    </subcellularLocation>
</comment>
<organism evidence="8 9">
    <name type="scientific">Aeromicrobium wangtongii</name>
    <dbReference type="NCBI Taxonomy" id="2969247"/>
    <lineage>
        <taxon>Bacteria</taxon>
        <taxon>Bacillati</taxon>
        <taxon>Actinomycetota</taxon>
        <taxon>Actinomycetes</taxon>
        <taxon>Propionibacteriales</taxon>
        <taxon>Nocardioidaceae</taxon>
        <taxon>Aeromicrobium</taxon>
    </lineage>
</organism>
<dbReference type="CDD" id="cd06662">
    <property type="entry name" value="SURF1"/>
    <property type="match status" value="1"/>
</dbReference>
<sequence>MYRFLLSARWIGFAIFVVLLAAICTRLGFWQMDKLQQRFDRNDAITKHFGADPVDLSTALPAGTEVDKSNEWTRVRATGTYDLDHQVTVKFSTRDGAPGVNVVTPLVLDSGAALLVDRGWMETQNNVSHPDVPDPATGEVTIEGWLRKDNGATGGAVRPNDGQVRAISSDGMADFVPYDLIDGYVNLQKQSPAPSAGLAVEPKPELGQGPHFFYALQWWFFALLAVVGYFWFARAEAKERRKPTRIDGFAAERQLVPTMGRGSEATEGRRPGEARRP</sequence>
<keyword evidence="6" id="KW-1003">Cell membrane</keyword>
<dbReference type="RefSeq" id="WP_232399408.1">
    <property type="nucleotide sequence ID" value="NZ_CP102173.1"/>
</dbReference>
<evidence type="ECO:0000256" key="7">
    <source>
        <dbReference type="SAM" id="MobiDB-lite"/>
    </source>
</evidence>
<dbReference type="PROSITE" id="PS50895">
    <property type="entry name" value="SURF1"/>
    <property type="match status" value="1"/>
</dbReference>
<feature type="transmembrane region" description="Helical" evidence="6">
    <location>
        <begin position="212"/>
        <end position="232"/>
    </location>
</feature>
<evidence type="ECO:0000313" key="9">
    <source>
        <dbReference type="Proteomes" id="UP001316184"/>
    </source>
</evidence>
<evidence type="ECO:0000256" key="1">
    <source>
        <dbReference type="ARBA" id="ARBA00004370"/>
    </source>
</evidence>
<keyword evidence="3 6" id="KW-0812">Transmembrane</keyword>
<evidence type="ECO:0000256" key="4">
    <source>
        <dbReference type="ARBA" id="ARBA00022989"/>
    </source>
</evidence>
<dbReference type="PANTHER" id="PTHR23427:SF2">
    <property type="entry name" value="SURFEIT LOCUS PROTEIN 1"/>
    <property type="match status" value="1"/>
</dbReference>
<dbReference type="EMBL" id="CP102173">
    <property type="protein sequence ID" value="UUP15355.1"/>
    <property type="molecule type" value="Genomic_DNA"/>
</dbReference>
<keyword evidence="5 6" id="KW-0472">Membrane</keyword>
<evidence type="ECO:0000256" key="6">
    <source>
        <dbReference type="RuleBase" id="RU363076"/>
    </source>
</evidence>
<evidence type="ECO:0000313" key="8">
    <source>
        <dbReference type="EMBL" id="UUP15355.1"/>
    </source>
</evidence>
<name>A0ABY5MEA5_9ACTN</name>
<dbReference type="Pfam" id="PF02104">
    <property type="entry name" value="SURF1"/>
    <property type="match status" value="1"/>
</dbReference>
<dbReference type="InterPro" id="IPR045214">
    <property type="entry name" value="Surf1/Surf4"/>
</dbReference>